<feature type="compositionally biased region" description="Polar residues" evidence="1">
    <location>
        <begin position="108"/>
        <end position="135"/>
    </location>
</feature>
<dbReference type="SUPFAM" id="SSF52540">
    <property type="entry name" value="P-loop containing nucleoside triphosphate hydrolases"/>
    <property type="match status" value="1"/>
</dbReference>
<dbReference type="STRING" id="203124.Tery_1440"/>
<evidence type="ECO:0000313" key="4">
    <source>
        <dbReference type="EMBL" id="ABG50734.1"/>
    </source>
</evidence>
<dbReference type="InterPro" id="IPR002182">
    <property type="entry name" value="NB-ARC"/>
</dbReference>
<name>Q115U0_TRIEI</name>
<dbReference type="PRINTS" id="PR00364">
    <property type="entry name" value="DISEASERSIST"/>
</dbReference>
<evidence type="ECO:0000259" key="3">
    <source>
        <dbReference type="Pfam" id="PF26355"/>
    </source>
</evidence>
<dbReference type="InterPro" id="IPR027417">
    <property type="entry name" value="P-loop_NTPase"/>
</dbReference>
<dbReference type="RefSeq" id="WP_011611111.1">
    <property type="nucleotide sequence ID" value="NC_008312.1"/>
</dbReference>
<accession>Q115U0</accession>
<gene>
    <name evidence="4" type="ordered locus">Tery_1440</name>
</gene>
<proteinExistence type="predicted"/>
<organism evidence="4">
    <name type="scientific">Trichodesmium erythraeum (strain IMS101)</name>
    <dbReference type="NCBI Taxonomy" id="203124"/>
    <lineage>
        <taxon>Bacteria</taxon>
        <taxon>Bacillati</taxon>
        <taxon>Cyanobacteriota</taxon>
        <taxon>Cyanophyceae</taxon>
        <taxon>Oscillatoriophycideae</taxon>
        <taxon>Oscillatoriales</taxon>
        <taxon>Microcoleaceae</taxon>
        <taxon>Trichodesmium</taxon>
    </lineage>
</organism>
<dbReference type="Pfam" id="PF00931">
    <property type="entry name" value="NB-ARC"/>
    <property type="match status" value="1"/>
</dbReference>
<dbReference type="Gene3D" id="3.40.50.300">
    <property type="entry name" value="P-loop containing nucleotide triphosphate hydrolases"/>
    <property type="match status" value="1"/>
</dbReference>
<dbReference type="OrthoDB" id="467194at2"/>
<feature type="region of interest" description="Disordered" evidence="1">
    <location>
        <begin position="108"/>
        <end position="136"/>
    </location>
</feature>
<evidence type="ECO:0000259" key="2">
    <source>
        <dbReference type="Pfam" id="PF00931"/>
    </source>
</evidence>
<protein>
    <submittedName>
        <fullName evidence="4">WD-repeat protein</fullName>
    </submittedName>
</protein>
<dbReference type="GO" id="GO:0043531">
    <property type="term" value="F:ADP binding"/>
    <property type="evidence" value="ECO:0007669"/>
    <property type="project" value="InterPro"/>
</dbReference>
<dbReference type="HOGENOM" id="CLU_025923_0_0_3"/>
<dbReference type="InterPro" id="IPR058651">
    <property type="entry name" value="HTH_VMAP-M9"/>
</dbReference>
<sequence>MDIDTLVELADNLIFTKTREHLTSLQKEVLKGTLNGKKYPQIADDCQRHPDHIKQVGTKLWKLLSDILGKNIKKSNARSILEKIHFSHISNTGDDCVNINSNHINICGENKQSPTPKNKSSPTLIDQNQDNTNPENYYDLSEAPDLYPLCDRHSEVTTLKQLILQNHSRIITILGLTGIGKSTLTVELIAQIKNKFDYIIWRNIDNYSSCESLQINILKFLSQTDFTSQKKEKISKSQTINNQLIDYLRKYRCLLIFDNLQEIFASGKLAGTYLQEHENYGKFFQQIATLSHQSCLLLLSQEKPKIISTNNHCQTLKIDGLGKSAVAILKDINLTDEEQSLELINLYSGNPLWLNIIADAVEDLFNGNIAQILSCPSIYLGDLEPILDKYFQRLSELEKQVILWMASQETAVDIYNTSPDFPLLHSDLWKGIQSLKRRCLVTKQDNLFAVLAVLKQYIISNYLH</sequence>
<feature type="domain" description="NB-ARC" evidence="2">
    <location>
        <begin position="158"/>
        <end position="260"/>
    </location>
</feature>
<dbReference type="Pfam" id="PF26355">
    <property type="entry name" value="HTH_VMAP-M9"/>
    <property type="match status" value="1"/>
</dbReference>
<evidence type="ECO:0000256" key="1">
    <source>
        <dbReference type="SAM" id="MobiDB-lite"/>
    </source>
</evidence>
<dbReference type="AlphaFoldDB" id="Q115U0"/>
<dbReference type="EMBL" id="CP000393">
    <property type="protein sequence ID" value="ABG50734.1"/>
    <property type="molecule type" value="Genomic_DNA"/>
</dbReference>
<dbReference type="KEGG" id="ter:Tery_1440"/>
<dbReference type="eggNOG" id="COG1672">
    <property type="taxonomic scope" value="Bacteria"/>
</dbReference>
<feature type="domain" description="vWA-MoxR associated protein N-terminal HTH" evidence="3">
    <location>
        <begin position="1"/>
        <end position="83"/>
    </location>
</feature>
<reference evidence="4" key="1">
    <citation type="submission" date="2006-06" db="EMBL/GenBank/DDBJ databases">
        <title>Complete sequence of Trichodesmium erythraeum IMS101.</title>
        <authorList>
            <consortium name="US DOE Joint Genome Institute"/>
            <person name="Copeland A."/>
            <person name="Lucas S."/>
            <person name="Lapidus A."/>
            <person name="Barry K."/>
            <person name="Detter J.C."/>
            <person name="Glavina del Rio T."/>
            <person name="Hammon N."/>
            <person name="Israni S."/>
            <person name="Dalin E."/>
            <person name="Tice H."/>
            <person name="Pitluck S."/>
            <person name="Kiss H."/>
            <person name="Munk A.C."/>
            <person name="Brettin T."/>
            <person name="Bruce D."/>
            <person name="Han C."/>
            <person name="Tapia R."/>
            <person name="Gilna P."/>
            <person name="Schmutz J."/>
            <person name="Larimer F."/>
            <person name="Land M."/>
            <person name="Hauser L."/>
            <person name="Kyrpides N."/>
            <person name="Kim E."/>
            <person name="Richardson P."/>
        </authorList>
    </citation>
    <scope>NUCLEOTIDE SEQUENCE [LARGE SCALE GENOMIC DNA]</scope>
    <source>
        <strain evidence="4">IMS101</strain>
    </source>
</reference>